<proteinExistence type="predicted"/>
<name>A7ETE2_SCLS1</name>
<evidence type="ECO:0000313" key="1">
    <source>
        <dbReference type="EMBL" id="EDN92734.1"/>
    </source>
</evidence>
<accession>A7ETE2</accession>
<protein>
    <submittedName>
        <fullName evidence="1">Uncharacterized protein</fullName>
    </submittedName>
</protein>
<dbReference type="KEGG" id="ssl:SS1G_08597"/>
<dbReference type="AlphaFoldDB" id="A7ETE2"/>
<dbReference type="Proteomes" id="UP000001312">
    <property type="component" value="Unassembled WGS sequence"/>
</dbReference>
<dbReference type="HOGENOM" id="CLU_3051805_0_0_1"/>
<dbReference type="InParanoid" id="A7ETE2"/>
<dbReference type="GeneID" id="5486714"/>
<sequence>MNPICKRNIQPQIHHMSHKRIFLMQFPRHQNPKLNNQTRRLPLYYFRRLRILHR</sequence>
<keyword evidence="2" id="KW-1185">Reference proteome</keyword>
<dbReference type="EMBL" id="CH476631">
    <property type="protein sequence ID" value="EDN92734.1"/>
    <property type="molecule type" value="Genomic_DNA"/>
</dbReference>
<dbReference type="RefSeq" id="XP_001590857.1">
    <property type="nucleotide sequence ID" value="XM_001590807.1"/>
</dbReference>
<evidence type="ECO:0000313" key="2">
    <source>
        <dbReference type="Proteomes" id="UP000001312"/>
    </source>
</evidence>
<organism evidence="1 2">
    <name type="scientific">Sclerotinia sclerotiorum (strain ATCC 18683 / 1980 / Ss-1)</name>
    <name type="common">White mold</name>
    <name type="synonym">Whetzelinia sclerotiorum</name>
    <dbReference type="NCBI Taxonomy" id="665079"/>
    <lineage>
        <taxon>Eukaryota</taxon>
        <taxon>Fungi</taxon>
        <taxon>Dikarya</taxon>
        <taxon>Ascomycota</taxon>
        <taxon>Pezizomycotina</taxon>
        <taxon>Leotiomycetes</taxon>
        <taxon>Helotiales</taxon>
        <taxon>Sclerotiniaceae</taxon>
        <taxon>Sclerotinia</taxon>
    </lineage>
</organism>
<reference evidence="2" key="1">
    <citation type="journal article" date="2011" name="PLoS Genet.">
        <title>Genomic analysis of the necrotrophic fungal pathogens Sclerotinia sclerotiorum and Botrytis cinerea.</title>
        <authorList>
            <person name="Amselem J."/>
            <person name="Cuomo C.A."/>
            <person name="van Kan J.A."/>
            <person name="Viaud M."/>
            <person name="Benito E.P."/>
            <person name="Couloux A."/>
            <person name="Coutinho P.M."/>
            <person name="de Vries R.P."/>
            <person name="Dyer P.S."/>
            <person name="Fillinger S."/>
            <person name="Fournier E."/>
            <person name="Gout L."/>
            <person name="Hahn M."/>
            <person name="Kohn L."/>
            <person name="Lapalu N."/>
            <person name="Plummer K.M."/>
            <person name="Pradier J.M."/>
            <person name="Quevillon E."/>
            <person name="Sharon A."/>
            <person name="Simon A."/>
            <person name="ten Have A."/>
            <person name="Tudzynski B."/>
            <person name="Tudzynski P."/>
            <person name="Wincker P."/>
            <person name="Andrew M."/>
            <person name="Anthouard V."/>
            <person name="Beever R.E."/>
            <person name="Beffa R."/>
            <person name="Benoit I."/>
            <person name="Bouzid O."/>
            <person name="Brault B."/>
            <person name="Chen Z."/>
            <person name="Choquer M."/>
            <person name="Collemare J."/>
            <person name="Cotton P."/>
            <person name="Danchin E.G."/>
            <person name="Da Silva C."/>
            <person name="Gautier A."/>
            <person name="Giraud C."/>
            <person name="Giraud T."/>
            <person name="Gonzalez C."/>
            <person name="Grossetete S."/>
            <person name="Guldener U."/>
            <person name="Henrissat B."/>
            <person name="Howlett B.J."/>
            <person name="Kodira C."/>
            <person name="Kretschmer M."/>
            <person name="Lappartient A."/>
            <person name="Leroch M."/>
            <person name="Levis C."/>
            <person name="Mauceli E."/>
            <person name="Neuveglise C."/>
            <person name="Oeser B."/>
            <person name="Pearson M."/>
            <person name="Poulain J."/>
            <person name="Poussereau N."/>
            <person name="Quesneville H."/>
            <person name="Rascle C."/>
            <person name="Schumacher J."/>
            <person name="Segurens B."/>
            <person name="Sexton A."/>
            <person name="Silva E."/>
            <person name="Sirven C."/>
            <person name="Soanes D.M."/>
            <person name="Talbot N.J."/>
            <person name="Templeton M."/>
            <person name="Yandava C."/>
            <person name="Yarden O."/>
            <person name="Zeng Q."/>
            <person name="Rollins J.A."/>
            <person name="Lebrun M.H."/>
            <person name="Dickman M."/>
        </authorList>
    </citation>
    <scope>NUCLEOTIDE SEQUENCE [LARGE SCALE GENOMIC DNA]</scope>
    <source>
        <strain evidence="2">ATCC 18683 / 1980 / Ss-1</strain>
    </source>
</reference>
<gene>
    <name evidence="1" type="ORF">SS1G_08597</name>
</gene>